<dbReference type="AlphaFoldDB" id="A0A9Q1EDP0"/>
<evidence type="ECO:0000313" key="3">
    <source>
        <dbReference type="Proteomes" id="UP001152622"/>
    </source>
</evidence>
<keyword evidence="3" id="KW-1185">Reference proteome</keyword>
<evidence type="ECO:0000313" key="2">
    <source>
        <dbReference type="EMBL" id="KAJ8336867.1"/>
    </source>
</evidence>
<reference evidence="2" key="1">
    <citation type="journal article" date="2023" name="Science">
        <title>Genome structures resolve the early diversification of teleost fishes.</title>
        <authorList>
            <person name="Parey E."/>
            <person name="Louis A."/>
            <person name="Montfort J."/>
            <person name="Bouchez O."/>
            <person name="Roques C."/>
            <person name="Iampietro C."/>
            <person name="Lluch J."/>
            <person name="Castinel A."/>
            <person name="Donnadieu C."/>
            <person name="Desvignes T."/>
            <person name="Floi Bucao C."/>
            <person name="Jouanno E."/>
            <person name="Wen M."/>
            <person name="Mejri S."/>
            <person name="Dirks R."/>
            <person name="Jansen H."/>
            <person name="Henkel C."/>
            <person name="Chen W.J."/>
            <person name="Zahm M."/>
            <person name="Cabau C."/>
            <person name="Klopp C."/>
            <person name="Thompson A.W."/>
            <person name="Robinson-Rechavi M."/>
            <person name="Braasch I."/>
            <person name="Lecointre G."/>
            <person name="Bobe J."/>
            <person name="Postlethwait J.H."/>
            <person name="Berthelot C."/>
            <person name="Roest Crollius H."/>
            <person name="Guiguen Y."/>
        </authorList>
    </citation>
    <scope>NUCLEOTIDE SEQUENCE</scope>
    <source>
        <strain evidence="2">WJC10195</strain>
    </source>
</reference>
<comment type="caution">
    <text evidence="2">The sequence shown here is derived from an EMBL/GenBank/DDBJ whole genome shotgun (WGS) entry which is preliminary data.</text>
</comment>
<organism evidence="2 3">
    <name type="scientific">Synaphobranchus kaupii</name>
    <name type="common">Kaup's arrowtooth eel</name>
    <dbReference type="NCBI Taxonomy" id="118154"/>
    <lineage>
        <taxon>Eukaryota</taxon>
        <taxon>Metazoa</taxon>
        <taxon>Chordata</taxon>
        <taxon>Craniata</taxon>
        <taxon>Vertebrata</taxon>
        <taxon>Euteleostomi</taxon>
        <taxon>Actinopterygii</taxon>
        <taxon>Neopterygii</taxon>
        <taxon>Teleostei</taxon>
        <taxon>Anguilliformes</taxon>
        <taxon>Synaphobranchidae</taxon>
        <taxon>Synaphobranchus</taxon>
    </lineage>
</organism>
<protein>
    <submittedName>
        <fullName evidence="2">Uncharacterized protein</fullName>
    </submittedName>
</protein>
<accession>A0A9Q1EDP0</accession>
<name>A0A9Q1EDP0_SYNKA</name>
<dbReference type="Proteomes" id="UP001152622">
    <property type="component" value="Chromosome 19"/>
</dbReference>
<sequence length="233" mass="25876">MVWAKVPFSRRDLVYEERDRAPKELRRGRGTHNAVLCPRLFVGRTKSESRRAGLGRGLVARRADKTEKIAGKSVAMKRNQFDTANARSHSPPLSLGRVIPLGRRAQRHTAPSSVRGRARRPLTPNPPFPSAPARSVEQKRVHTVHATLKCTAGIAVAAPLNVIIRSSPRPDTHRMKPGQKLAGVFVVAHNARRIVDVKSEIVRVSWEGRCRGQPIVLDHPDWCQRGVATCQSD</sequence>
<evidence type="ECO:0000256" key="1">
    <source>
        <dbReference type="SAM" id="MobiDB-lite"/>
    </source>
</evidence>
<gene>
    <name evidence="2" type="ORF">SKAU_G00380870</name>
</gene>
<dbReference type="EMBL" id="JAINUF010000019">
    <property type="protein sequence ID" value="KAJ8336867.1"/>
    <property type="molecule type" value="Genomic_DNA"/>
</dbReference>
<feature type="region of interest" description="Disordered" evidence="1">
    <location>
        <begin position="102"/>
        <end position="137"/>
    </location>
</feature>
<proteinExistence type="predicted"/>